<comment type="caution">
    <text evidence="2">The sequence shown here is derived from an EMBL/GenBank/DDBJ whole genome shotgun (WGS) entry which is preliminary data.</text>
</comment>
<dbReference type="SMART" id="SM00530">
    <property type="entry name" value="HTH_XRE"/>
    <property type="match status" value="1"/>
</dbReference>
<sequence length="146" mass="16015">MDFAKLYTEQLLREYCRASTVKSGEVTMATGQFPADDAEAAANVFAGELKRWRTLRGLSRTTLARRMGYDRSYVSKVESGAKPPSRDFAFHAEKALHSGGALYNAYREHSSSVERSKADGQLVRVASRPTQPYADLIAGGVPPVGR</sequence>
<dbReference type="EMBL" id="QUNO01000025">
    <property type="protein sequence ID" value="REH29491.1"/>
    <property type="molecule type" value="Genomic_DNA"/>
</dbReference>
<dbReference type="CDD" id="cd00093">
    <property type="entry name" value="HTH_XRE"/>
    <property type="match status" value="1"/>
</dbReference>
<evidence type="ECO:0000313" key="3">
    <source>
        <dbReference type="Proteomes" id="UP000256269"/>
    </source>
</evidence>
<organism evidence="2 3">
    <name type="scientific">Kutzneria buriramensis</name>
    <dbReference type="NCBI Taxonomy" id="1045776"/>
    <lineage>
        <taxon>Bacteria</taxon>
        <taxon>Bacillati</taxon>
        <taxon>Actinomycetota</taxon>
        <taxon>Actinomycetes</taxon>
        <taxon>Pseudonocardiales</taxon>
        <taxon>Pseudonocardiaceae</taxon>
        <taxon>Kutzneria</taxon>
    </lineage>
</organism>
<gene>
    <name evidence="2" type="ORF">BCF44_125106</name>
</gene>
<dbReference type="Proteomes" id="UP000256269">
    <property type="component" value="Unassembled WGS sequence"/>
</dbReference>
<dbReference type="GO" id="GO:0003677">
    <property type="term" value="F:DNA binding"/>
    <property type="evidence" value="ECO:0007669"/>
    <property type="project" value="InterPro"/>
</dbReference>
<protein>
    <submittedName>
        <fullName evidence="2">Transcriptional regulator with XRE-family HTH domain</fullName>
    </submittedName>
</protein>
<accession>A0A3E0GVJ5</accession>
<dbReference type="Gene3D" id="1.10.260.40">
    <property type="entry name" value="lambda repressor-like DNA-binding domains"/>
    <property type="match status" value="1"/>
</dbReference>
<dbReference type="InterPro" id="IPR001387">
    <property type="entry name" value="Cro/C1-type_HTH"/>
</dbReference>
<proteinExistence type="predicted"/>
<reference evidence="2 3" key="1">
    <citation type="submission" date="2018-08" db="EMBL/GenBank/DDBJ databases">
        <title>Genomic Encyclopedia of Archaeal and Bacterial Type Strains, Phase II (KMG-II): from individual species to whole genera.</title>
        <authorList>
            <person name="Goeker M."/>
        </authorList>
    </citation>
    <scope>NUCLEOTIDE SEQUENCE [LARGE SCALE GENOMIC DNA]</scope>
    <source>
        <strain evidence="2 3">DSM 45791</strain>
    </source>
</reference>
<feature type="domain" description="HTH cro/C1-type" evidence="1">
    <location>
        <begin position="49"/>
        <end position="102"/>
    </location>
</feature>
<dbReference type="InterPro" id="IPR010982">
    <property type="entry name" value="Lambda_DNA-bd_dom_sf"/>
</dbReference>
<evidence type="ECO:0000259" key="1">
    <source>
        <dbReference type="PROSITE" id="PS50943"/>
    </source>
</evidence>
<dbReference type="PROSITE" id="PS50943">
    <property type="entry name" value="HTH_CROC1"/>
    <property type="match status" value="1"/>
</dbReference>
<name>A0A3E0GVJ5_9PSEU</name>
<evidence type="ECO:0000313" key="2">
    <source>
        <dbReference type="EMBL" id="REH29491.1"/>
    </source>
</evidence>
<dbReference type="AlphaFoldDB" id="A0A3E0GVJ5"/>
<keyword evidence="3" id="KW-1185">Reference proteome</keyword>
<dbReference type="Pfam" id="PF13560">
    <property type="entry name" value="HTH_31"/>
    <property type="match status" value="1"/>
</dbReference>
<dbReference type="SUPFAM" id="SSF47413">
    <property type="entry name" value="lambda repressor-like DNA-binding domains"/>
    <property type="match status" value="1"/>
</dbReference>